<dbReference type="KEGG" id="cbw:RR42_s2036"/>
<evidence type="ECO:0000313" key="2">
    <source>
        <dbReference type="EMBL" id="AJG23624.1"/>
    </source>
</evidence>
<accession>A0A0C4YNI8</accession>
<keyword evidence="1" id="KW-0472">Membrane</keyword>
<dbReference type="Proteomes" id="UP000031843">
    <property type="component" value="Chromosome secondary"/>
</dbReference>
<protein>
    <submittedName>
        <fullName evidence="2">Gene ii and x protein</fullName>
    </submittedName>
</protein>
<dbReference type="AlphaFoldDB" id="A0A0C4YNI8"/>
<keyword evidence="3" id="KW-1185">Reference proteome</keyword>
<organism evidence="2 3">
    <name type="scientific">Cupriavidus basilensis</name>
    <dbReference type="NCBI Taxonomy" id="68895"/>
    <lineage>
        <taxon>Bacteria</taxon>
        <taxon>Pseudomonadati</taxon>
        <taxon>Pseudomonadota</taxon>
        <taxon>Betaproteobacteria</taxon>
        <taxon>Burkholderiales</taxon>
        <taxon>Burkholderiaceae</taxon>
        <taxon>Cupriavidus</taxon>
    </lineage>
</organism>
<feature type="transmembrane region" description="Helical" evidence="1">
    <location>
        <begin position="56"/>
        <end position="77"/>
    </location>
</feature>
<sequence>MVSAGINIFIDIILIYILIGGPGSRPAFAEPMQGASPSLSLDGHDARRRGRCHRHVARWSALGGGLLIGLAAAALVLLGAGAWQGAVSVLAMLAGMALFEWLEWLGRGRALPGKAFAGH</sequence>
<proteinExistence type="predicted"/>
<keyword evidence="1" id="KW-1133">Transmembrane helix</keyword>
<keyword evidence="1" id="KW-0812">Transmembrane</keyword>
<evidence type="ECO:0000313" key="3">
    <source>
        <dbReference type="Proteomes" id="UP000031843"/>
    </source>
</evidence>
<feature type="transmembrane region" description="Helical" evidence="1">
    <location>
        <begin position="83"/>
        <end position="102"/>
    </location>
</feature>
<gene>
    <name evidence="2" type="ORF">RR42_s2036</name>
</gene>
<dbReference type="EMBL" id="CP010537">
    <property type="protein sequence ID" value="AJG23624.1"/>
    <property type="molecule type" value="Genomic_DNA"/>
</dbReference>
<evidence type="ECO:0000256" key="1">
    <source>
        <dbReference type="SAM" id="Phobius"/>
    </source>
</evidence>
<name>A0A0C4YNI8_9BURK</name>
<dbReference type="STRING" id="68895.RR42_s2036"/>
<reference evidence="2 3" key="1">
    <citation type="journal article" date="2015" name="Genome Announc.">
        <title>Complete Genome Sequence of Cupriavidus basilensis 4G11, Isolated from the Oak Ridge Field Research Center Site.</title>
        <authorList>
            <person name="Ray J."/>
            <person name="Waters R.J."/>
            <person name="Skerker J.M."/>
            <person name="Kuehl J.V."/>
            <person name="Price M.N."/>
            <person name="Huang J."/>
            <person name="Chakraborty R."/>
            <person name="Arkin A.P."/>
            <person name="Deutschbauer A."/>
        </authorList>
    </citation>
    <scope>NUCLEOTIDE SEQUENCE [LARGE SCALE GENOMIC DNA]</scope>
    <source>
        <strain evidence="2">4G11</strain>
    </source>
</reference>
<feature type="transmembrane region" description="Helical" evidence="1">
    <location>
        <begin position="6"/>
        <end position="23"/>
    </location>
</feature>